<dbReference type="Pfam" id="PF19631">
    <property type="entry name" value="Trypco2"/>
    <property type="match status" value="1"/>
</dbReference>
<keyword evidence="4" id="KW-1185">Reference proteome</keyword>
<protein>
    <submittedName>
        <fullName evidence="3">Trypco2 family protein</fullName>
    </submittedName>
</protein>
<feature type="region of interest" description="Disordered" evidence="1">
    <location>
        <begin position="83"/>
        <end position="104"/>
    </location>
</feature>
<comment type="caution">
    <text evidence="3">The sequence shown here is derived from an EMBL/GenBank/DDBJ whole genome shotgun (WGS) entry which is preliminary data.</text>
</comment>
<accession>A0ABW9I6I9</accession>
<feature type="domain" description="Trypsin-co-occurring" evidence="2">
    <location>
        <begin position="4"/>
        <end position="80"/>
    </location>
</feature>
<reference evidence="3 4" key="1">
    <citation type="submission" date="2024-12" db="EMBL/GenBank/DDBJ databases">
        <title>Forecasting of Potato common scab and diversities of Pathogenic streptomyces spp. in china.</title>
        <authorList>
            <person name="Handique U."/>
            <person name="Wu J."/>
        </authorList>
    </citation>
    <scope>NUCLEOTIDE SEQUENCE [LARGE SCALE GENOMIC DNA]</scope>
    <source>
        <strain evidence="3 4">ZRIMU1530</strain>
    </source>
</reference>
<evidence type="ECO:0000313" key="4">
    <source>
        <dbReference type="Proteomes" id="UP001631957"/>
    </source>
</evidence>
<dbReference type="InterPro" id="IPR045608">
    <property type="entry name" value="Trypco2"/>
</dbReference>
<evidence type="ECO:0000256" key="1">
    <source>
        <dbReference type="SAM" id="MobiDB-lite"/>
    </source>
</evidence>
<sequence>MATIGLAAAIEELRQELYEAQRLGVNQQFAFGVEEAQLELQLELRKSAKGDGKLSFGVVAVGAGGEQASVRTHKLTLKLSVKDRAAGGTTPEVGDDETGSLDED</sequence>
<evidence type="ECO:0000313" key="3">
    <source>
        <dbReference type="EMBL" id="MFM9615596.1"/>
    </source>
</evidence>
<name>A0ABW9I6I9_9ACTN</name>
<dbReference type="Proteomes" id="UP001631957">
    <property type="component" value="Unassembled WGS sequence"/>
</dbReference>
<gene>
    <name evidence="3" type="ORF">ACKI18_43805</name>
</gene>
<dbReference type="EMBL" id="JBJVNI010000037">
    <property type="protein sequence ID" value="MFM9615596.1"/>
    <property type="molecule type" value="Genomic_DNA"/>
</dbReference>
<feature type="compositionally biased region" description="Acidic residues" evidence="1">
    <location>
        <begin position="93"/>
        <end position="104"/>
    </location>
</feature>
<proteinExistence type="predicted"/>
<dbReference type="RefSeq" id="WP_109363101.1">
    <property type="nucleotide sequence ID" value="NZ_JBJVNI010000037.1"/>
</dbReference>
<organism evidence="3 4">
    <name type="scientific">Streptomyces niveiscabiei</name>
    <dbReference type="NCBI Taxonomy" id="164115"/>
    <lineage>
        <taxon>Bacteria</taxon>
        <taxon>Bacillati</taxon>
        <taxon>Actinomycetota</taxon>
        <taxon>Actinomycetes</taxon>
        <taxon>Kitasatosporales</taxon>
        <taxon>Streptomycetaceae</taxon>
        <taxon>Streptomyces</taxon>
    </lineage>
</organism>
<evidence type="ECO:0000259" key="2">
    <source>
        <dbReference type="Pfam" id="PF19631"/>
    </source>
</evidence>